<dbReference type="Pfam" id="PF19529">
    <property type="entry name" value="DUF6057"/>
    <property type="match status" value="1"/>
</dbReference>
<gene>
    <name evidence="1" type="ORF">COV72_08295</name>
</gene>
<evidence type="ECO:0000313" key="2">
    <source>
        <dbReference type="Proteomes" id="UP000229641"/>
    </source>
</evidence>
<dbReference type="InterPro" id="IPR045692">
    <property type="entry name" value="DUF6057"/>
</dbReference>
<comment type="caution">
    <text evidence="1">The sequence shown here is derived from an EMBL/GenBank/DDBJ whole genome shotgun (WGS) entry which is preliminary data.</text>
</comment>
<reference evidence="1 2" key="1">
    <citation type="submission" date="2017-09" db="EMBL/GenBank/DDBJ databases">
        <title>Depth-based differentiation of microbial function through sediment-hosted aquifers and enrichment of novel symbionts in the deep terrestrial subsurface.</title>
        <authorList>
            <person name="Probst A.J."/>
            <person name="Ladd B."/>
            <person name="Jarett J.K."/>
            <person name="Geller-Mcgrath D.E."/>
            <person name="Sieber C.M."/>
            <person name="Emerson J.B."/>
            <person name="Anantharaman K."/>
            <person name="Thomas B.C."/>
            <person name="Malmstrom R."/>
            <person name="Stieglmeier M."/>
            <person name="Klingl A."/>
            <person name="Woyke T."/>
            <person name="Ryan C.M."/>
            <person name="Banfield J.F."/>
        </authorList>
    </citation>
    <scope>NUCLEOTIDE SEQUENCE [LARGE SCALE GENOMIC DNA]</scope>
    <source>
        <strain evidence="1">CG11_big_fil_rev_8_21_14_0_20_42_13</strain>
    </source>
</reference>
<organism evidence="1 2">
    <name type="scientific">Candidatus Ghiorseimicrobium undicola</name>
    <dbReference type="NCBI Taxonomy" id="1974746"/>
    <lineage>
        <taxon>Bacteria</taxon>
        <taxon>Pseudomonadati</taxon>
        <taxon>Candidatus Omnitrophota</taxon>
        <taxon>Candidatus Ghiorseimicrobium</taxon>
    </lineage>
</organism>
<name>A0A2H0LVJ5_9BACT</name>
<protein>
    <submittedName>
        <fullName evidence="1">Uncharacterized protein</fullName>
    </submittedName>
</protein>
<evidence type="ECO:0000313" key="1">
    <source>
        <dbReference type="EMBL" id="PIQ88449.1"/>
    </source>
</evidence>
<dbReference type="Proteomes" id="UP000229641">
    <property type="component" value="Unassembled WGS sequence"/>
</dbReference>
<dbReference type="AlphaFoldDB" id="A0A2H0LVJ5"/>
<dbReference type="EMBL" id="PCWA01000107">
    <property type="protein sequence ID" value="PIQ88449.1"/>
    <property type="molecule type" value="Genomic_DNA"/>
</dbReference>
<accession>A0A2H0LVJ5</accession>
<proteinExistence type="predicted"/>
<sequence>MNLKLNPWKVVFLLFFTAAILCFFFFDASAKALRKINYFSQRRMWNELLAEAEKLPEKQYQKDPSLYTKVFNALFYSGRLPYEEFKYPAYLAYNIPPPRPTNPRIAVLDPCLIAQAYLDLGLVNHAELMSYWAKESGDDPVCADKQLVLIYILKENFRAARPLLMRLKKTIHQRSWAEKYLKLLDDKSALGQEESLSRIRKVMIDSDFREDEELLIRLTNDAQFDYEGVFNRLLEKNKHNKMAFEYLMSYYLLTGQTQKVEENLPRLSCFAYPGIPHNYQEAVLINMIKGNAMPQKLPEKMDKALADKYRYFYETYRKYKFSDIDTLNELKDKHPGSYFIYYLKLRLDKNEKYSQI</sequence>